<feature type="compositionally biased region" description="Low complexity" evidence="1">
    <location>
        <begin position="34"/>
        <end position="55"/>
    </location>
</feature>
<sequence>MRAPVSRPLVLAVLAVTGVALAGCSFRGGVSVGAPATTSSRPPTSAASSPTTTNPTPAPSTPTPTATTPVPTTPIPTTPVPTTPTPSAPPTTVGVCTSAQLVAALAPADAPAGRGAALLTLTNTGRSACHLKGFGGISLSRSDGAPVLSRQVRTDAAPAGLTLEPGDVARSSLSWSTVANTAVGEPATGGCEAVPTSLLVIPPDQIADQAVPWSAGPVCDQGSITQTPYTSG</sequence>
<evidence type="ECO:0000259" key="3">
    <source>
        <dbReference type="Pfam" id="PF14016"/>
    </source>
</evidence>
<feature type="compositionally biased region" description="Pro residues" evidence="1">
    <location>
        <begin position="71"/>
        <end position="89"/>
    </location>
</feature>
<keyword evidence="2" id="KW-0732">Signal</keyword>
<accession>A0ABV3PBP3</accession>
<evidence type="ECO:0000313" key="5">
    <source>
        <dbReference type="Proteomes" id="UP001555826"/>
    </source>
</evidence>
<feature type="chain" id="PRO_5046278497" evidence="2">
    <location>
        <begin position="23"/>
        <end position="232"/>
    </location>
</feature>
<proteinExistence type="predicted"/>
<feature type="domain" description="DUF4232" evidence="3">
    <location>
        <begin position="96"/>
        <end position="229"/>
    </location>
</feature>
<protein>
    <submittedName>
        <fullName evidence="4">DUF4232 domain-containing protein</fullName>
    </submittedName>
</protein>
<evidence type="ECO:0000256" key="2">
    <source>
        <dbReference type="SAM" id="SignalP"/>
    </source>
</evidence>
<dbReference type="Proteomes" id="UP001555826">
    <property type="component" value="Unassembled WGS sequence"/>
</dbReference>
<organism evidence="4 5">
    <name type="scientific">Kineococcus endophyticus</name>
    <dbReference type="NCBI Taxonomy" id="1181883"/>
    <lineage>
        <taxon>Bacteria</taxon>
        <taxon>Bacillati</taxon>
        <taxon>Actinomycetota</taxon>
        <taxon>Actinomycetes</taxon>
        <taxon>Kineosporiales</taxon>
        <taxon>Kineosporiaceae</taxon>
        <taxon>Kineococcus</taxon>
    </lineage>
</organism>
<comment type="caution">
    <text evidence="4">The sequence shown here is derived from an EMBL/GenBank/DDBJ whole genome shotgun (WGS) entry which is preliminary data.</text>
</comment>
<dbReference type="EMBL" id="JBFNQN010000015">
    <property type="protein sequence ID" value="MEW9267031.1"/>
    <property type="molecule type" value="Genomic_DNA"/>
</dbReference>
<dbReference type="PROSITE" id="PS51257">
    <property type="entry name" value="PROKAR_LIPOPROTEIN"/>
    <property type="match status" value="1"/>
</dbReference>
<name>A0ABV3PBP3_9ACTN</name>
<feature type="signal peptide" evidence="2">
    <location>
        <begin position="1"/>
        <end position="22"/>
    </location>
</feature>
<reference evidence="4 5" key="1">
    <citation type="submission" date="2024-07" db="EMBL/GenBank/DDBJ databases">
        <authorList>
            <person name="Thanompreechachai J."/>
            <person name="Duangmal K."/>
        </authorList>
    </citation>
    <scope>NUCLEOTIDE SEQUENCE [LARGE SCALE GENOMIC DNA]</scope>
    <source>
        <strain evidence="4 5">KCTC 19886</strain>
    </source>
</reference>
<dbReference type="RefSeq" id="WP_367640206.1">
    <property type="nucleotide sequence ID" value="NZ_JBFNQN010000015.1"/>
</dbReference>
<evidence type="ECO:0000256" key="1">
    <source>
        <dbReference type="SAM" id="MobiDB-lite"/>
    </source>
</evidence>
<keyword evidence="5" id="KW-1185">Reference proteome</keyword>
<dbReference type="Pfam" id="PF14016">
    <property type="entry name" value="DUF4232"/>
    <property type="match status" value="1"/>
</dbReference>
<evidence type="ECO:0000313" key="4">
    <source>
        <dbReference type="EMBL" id="MEW9267031.1"/>
    </source>
</evidence>
<dbReference type="InterPro" id="IPR025326">
    <property type="entry name" value="DUF4232"/>
</dbReference>
<gene>
    <name evidence="4" type="ORF">AB1207_19955</name>
</gene>
<feature type="region of interest" description="Disordered" evidence="1">
    <location>
        <begin position="34"/>
        <end position="92"/>
    </location>
</feature>